<organism evidence="1 2">
    <name type="scientific">Kibdelosporangium aridum</name>
    <dbReference type="NCBI Taxonomy" id="2030"/>
    <lineage>
        <taxon>Bacteria</taxon>
        <taxon>Bacillati</taxon>
        <taxon>Actinomycetota</taxon>
        <taxon>Actinomycetes</taxon>
        <taxon>Pseudonocardiales</taxon>
        <taxon>Pseudonocardiaceae</taxon>
        <taxon>Kibdelosporangium</taxon>
    </lineage>
</organism>
<accession>A0A1W2FZL3</accession>
<name>A0A1W2FZL3_KIBAR</name>
<dbReference type="AlphaFoldDB" id="A0A1W2FZL3"/>
<dbReference type="Proteomes" id="UP000192674">
    <property type="component" value="Unassembled WGS sequence"/>
</dbReference>
<gene>
    <name evidence="1" type="ORF">SAMN05661093_10825</name>
</gene>
<proteinExistence type="predicted"/>
<dbReference type="EMBL" id="FWXV01000021">
    <property type="protein sequence ID" value="SMD27224.1"/>
    <property type="molecule type" value="Genomic_DNA"/>
</dbReference>
<keyword evidence="2" id="KW-1185">Reference proteome</keyword>
<protein>
    <submittedName>
        <fullName evidence="1">Uncharacterized protein</fullName>
    </submittedName>
</protein>
<evidence type="ECO:0000313" key="1">
    <source>
        <dbReference type="EMBL" id="SMD27224.1"/>
    </source>
</evidence>
<evidence type="ECO:0000313" key="2">
    <source>
        <dbReference type="Proteomes" id="UP000192674"/>
    </source>
</evidence>
<sequence>MKNYALICDAPGLLSFPGSSAHAKWQPTEQLTAVRNRGGVMVAPKPISIQGTSVRTVRTGDFPYFPVRAGAQKDLT</sequence>
<reference evidence="1 2" key="1">
    <citation type="submission" date="2017-04" db="EMBL/GenBank/DDBJ databases">
        <authorList>
            <person name="Afonso C.L."/>
            <person name="Miller P.J."/>
            <person name="Scott M.A."/>
            <person name="Spackman E."/>
            <person name="Goraichik I."/>
            <person name="Dimitrov K.M."/>
            <person name="Suarez D.L."/>
            <person name="Swayne D.E."/>
        </authorList>
    </citation>
    <scope>NUCLEOTIDE SEQUENCE [LARGE SCALE GENOMIC DNA]</scope>
    <source>
        <strain evidence="1 2">DSM 43828</strain>
    </source>
</reference>